<dbReference type="InterPro" id="IPR027417">
    <property type="entry name" value="P-loop_NTPase"/>
</dbReference>
<keyword evidence="4 9" id="KW-0808">Transferase</keyword>
<dbReference type="Gene3D" id="3.40.50.300">
    <property type="entry name" value="P-loop containing nucleotide triphosphate hydrolases"/>
    <property type="match status" value="1"/>
</dbReference>
<dbReference type="InterPro" id="IPR006001">
    <property type="entry name" value="Therm_gnt_kin"/>
</dbReference>
<evidence type="ECO:0000256" key="5">
    <source>
        <dbReference type="ARBA" id="ARBA00022741"/>
    </source>
</evidence>
<keyword evidence="6 9" id="KW-0418">Kinase</keyword>
<dbReference type="Pfam" id="PF13671">
    <property type="entry name" value="AAA_33"/>
    <property type="match status" value="1"/>
</dbReference>
<keyword evidence="5 9" id="KW-0547">Nucleotide-binding</keyword>
<dbReference type="EC" id="2.7.1.12" evidence="3 9"/>
<reference evidence="10 11" key="1">
    <citation type="submission" date="2023-03" db="EMBL/GenBank/DDBJ databases">
        <authorList>
            <person name="Kaur S."/>
            <person name="Espinosa-Saiz D."/>
            <person name="Velazquez E."/>
            <person name="Menendez E."/>
            <person name="diCenzo G.C."/>
        </authorList>
    </citation>
    <scope>NUCLEOTIDE SEQUENCE [LARGE SCALE GENOMIC DNA]</scope>
    <source>
        <strain evidence="10 11">LMG 24692</strain>
    </source>
</reference>
<gene>
    <name evidence="10" type="ORF">PZN02_004493</name>
</gene>
<dbReference type="RefSeq" id="WP_280662874.1">
    <property type="nucleotide sequence ID" value="NZ_CP120374.1"/>
</dbReference>
<evidence type="ECO:0000256" key="6">
    <source>
        <dbReference type="ARBA" id="ARBA00022777"/>
    </source>
</evidence>
<evidence type="ECO:0000256" key="4">
    <source>
        <dbReference type="ARBA" id="ARBA00022679"/>
    </source>
</evidence>
<name>A0ABY8DLQ1_9HYPH</name>
<keyword evidence="7 9" id="KW-0067">ATP-binding</keyword>
<dbReference type="CDD" id="cd02021">
    <property type="entry name" value="GntK"/>
    <property type="match status" value="1"/>
</dbReference>
<dbReference type="PROSITE" id="PS51257">
    <property type="entry name" value="PROKAR_LIPOPROTEIN"/>
    <property type="match status" value="1"/>
</dbReference>
<dbReference type="EMBL" id="CP120374">
    <property type="protein sequence ID" value="WEX90912.1"/>
    <property type="molecule type" value="Genomic_DNA"/>
</dbReference>
<evidence type="ECO:0000313" key="10">
    <source>
        <dbReference type="EMBL" id="WEX90912.1"/>
    </source>
</evidence>
<dbReference type="NCBIfam" id="TIGR01313">
    <property type="entry name" value="therm_gnt_kin"/>
    <property type="match status" value="1"/>
</dbReference>
<dbReference type="PANTHER" id="PTHR43442:SF3">
    <property type="entry name" value="GLUCONOKINASE-RELATED"/>
    <property type="match status" value="1"/>
</dbReference>
<sequence>MSTAASRPASKVASAFGPIVVMGVSGCGKSSVGERLAGYLDCPFVEGDSLHPAANVEKMRMGIPIDDHDRWPWLDALGRELGAARDIVVSCSALRRCYRDRLRMLAGRPMTFVFLQGDRALLAARMAGRQHEYMPLLLLDSQFATLELPTGEKDVVTLDINQSLEAIVAMAMTLLAARKRNAGQTY</sequence>
<evidence type="ECO:0000256" key="7">
    <source>
        <dbReference type="ARBA" id="ARBA00022840"/>
    </source>
</evidence>
<dbReference type="PANTHER" id="PTHR43442">
    <property type="entry name" value="GLUCONOKINASE-RELATED"/>
    <property type="match status" value="1"/>
</dbReference>
<keyword evidence="11" id="KW-1185">Reference proteome</keyword>
<proteinExistence type="inferred from homology"/>
<evidence type="ECO:0000256" key="2">
    <source>
        <dbReference type="ARBA" id="ARBA00008420"/>
    </source>
</evidence>
<comment type="catalytic activity">
    <reaction evidence="8 9">
        <text>D-gluconate + ATP = 6-phospho-D-gluconate + ADP + H(+)</text>
        <dbReference type="Rhea" id="RHEA:19433"/>
        <dbReference type="ChEBI" id="CHEBI:15378"/>
        <dbReference type="ChEBI" id="CHEBI:18391"/>
        <dbReference type="ChEBI" id="CHEBI:30616"/>
        <dbReference type="ChEBI" id="CHEBI:58759"/>
        <dbReference type="ChEBI" id="CHEBI:456216"/>
        <dbReference type="EC" id="2.7.1.12"/>
    </reaction>
</comment>
<protein>
    <recommendedName>
        <fullName evidence="3 9">Gluconokinase</fullName>
        <ecNumber evidence="3 9">2.7.1.12</ecNumber>
    </recommendedName>
</protein>
<dbReference type="SUPFAM" id="SSF52540">
    <property type="entry name" value="P-loop containing nucleoside triphosphate hydrolases"/>
    <property type="match status" value="1"/>
</dbReference>
<evidence type="ECO:0000256" key="3">
    <source>
        <dbReference type="ARBA" id="ARBA00012054"/>
    </source>
</evidence>
<evidence type="ECO:0000256" key="9">
    <source>
        <dbReference type="RuleBase" id="RU363066"/>
    </source>
</evidence>
<evidence type="ECO:0000256" key="1">
    <source>
        <dbReference type="ARBA" id="ARBA00004761"/>
    </source>
</evidence>
<comment type="pathway">
    <text evidence="1">Carbohydrate acid metabolism.</text>
</comment>
<accession>A0ABY8DLQ1</accession>
<organism evidence="10 11">
    <name type="scientific">Sinorhizobium garamanticum</name>
    <dbReference type="NCBI Taxonomy" id="680247"/>
    <lineage>
        <taxon>Bacteria</taxon>
        <taxon>Pseudomonadati</taxon>
        <taxon>Pseudomonadota</taxon>
        <taxon>Alphaproteobacteria</taxon>
        <taxon>Hyphomicrobiales</taxon>
        <taxon>Rhizobiaceae</taxon>
        <taxon>Sinorhizobium/Ensifer group</taxon>
        <taxon>Sinorhizobium</taxon>
    </lineage>
</organism>
<comment type="similarity">
    <text evidence="2 9">Belongs to the gluconokinase GntK/GntV family.</text>
</comment>
<evidence type="ECO:0000256" key="8">
    <source>
        <dbReference type="ARBA" id="ARBA00048090"/>
    </source>
</evidence>
<evidence type="ECO:0000313" key="11">
    <source>
        <dbReference type="Proteomes" id="UP001229355"/>
    </source>
</evidence>
<dbReference type="Proteomes" id="UP001229355">
    <property type="component" value="Chromosome 2"/>
</dbReference>